<keyword evidence="2" id="KW-0963">Cytoplasm</keyword>
<evidence type="ECO:0000259" key="9">
    <source>
        <dbReference type="Pfam" id="PF10150"/>
    </source>
</evidence>
<accession>A0A1T0C7X1</accession>
<dbReference type="InterPro" id="IPR048583">
    <property type="entry name" value="RNase_E_G_thioredoxin-like"/>
</dbReference>
<comment type="cofactor">
    <cofactor evidence="1">
        <name>Mg(2+)</name>
        <dbReference type="ChEBI" id="CHEBI:18420"/>
    </cofactor>
</comment>
<keyword evidence="3" id="KW-0540">Nuclease</keyword>
<dbReference type="GO" id="GO:0004540">
    <property type="term" value="F:RNA nuclease activity"/>
    <property type="evidence" value="ECO:0007669"/>
    <property type="project" value="InterPro"/>
</dbReference>
<keyword evidence="12" id="KW-1185">Reference proteome</keyword>
<dbReference type="CDD" id="cd04453">
    <property type="entry name" value="S1_RNase_E"/>
    <property type="match status" value="1"/>
</dbReference>
<evidence type="ECO:0000256" key="7">
    <source>
        <dbReference type="ARBA" id="ARBA00022884"/>
    </source>
</evidence>
<evidence type="ECO:0000256" key="5">
    <source>
        <dbReference type="ARBA" id="ARBA00022801"/>
    </source>
</evidence>
<dbReference type="STRING" id="90241.B0682_09045"/>
<dbReference type="RefSeq" id="WP_143823361.1">
    <property type="nucleotide sequence ID" value="NZ_MUYT01000018.1"/>
</dbReference>
<dbReference type="GO" id="GO:0016787">
    <property type="term" value="F:hydrolase activity"/>
    <property type="evidence" value="ECO:0007669"/>
    <property type="project" value="UniProtKB-KW"/>
</dbReference>
<evidence type="ECO:0000256" key="1">
    <source>
        <dbReference type="ARBA" id="ARBA00001946"/>
    </source>
</evidence>
<dbReference type="Pfam" id="PF10150">
    <property type="entry name" value="RNase_E_G"/>
    <property type="match status" value="1"/>
</dbReference>
<feature type="region of interest" description="Disordered" evidence="8">
    <location>
        <begin position="253"/>
        <end position="274"/>
    </location>
</feature>
<evidence type="ECO:0000313" key="12">
    <source>
        <dbReference type="Proteomes" id="UP000191094"/>
    </source>
</evidence>
<dbReference type="PANTHER" id="PTHR30001:SF0">
    <property type="entry name" value="RIBONUCLEASE G"/>
    <property type="match status" value="1"/>
</dbReference>
<dbReference type="OrthoDB" id="9804278at2"/>
<organism evidence="11 12">
    <name type="scientific">Lwoffella lincolnii</name>
    <dbReference type="NCBI Taxonomy" id="90241"/>
    <lineage>
        <taxon>Bacteria</taxon>
        <taxon>Pseudomonadati</taxon>
        <taxon>Pseudomonadota</taxon>
        <taxon>Gammaproteobacteria</taxon>
        <taxon>Moraxellales</taxon>
        <taxon>Moraxellaceae</taxon>
        <taxon>Lwoffella</taxon>
    </lineage>
</organism>
<dbReference type="PANTHER" id="PTHR30001">
    <property type="entry name" value="RIBONUCLEASE"/>
    <property type="match status" value="1"/>
</dbReference>
<dbReference type="GO" id="GO:0006364">
    <property type="term" value="P:rRNA processing"/>
    <property type="evidence" value="ECO:0007669"/>
    <property type="project" value="TreeGrafter"/>
</dbReference>
<sequence>MSEEILINISPMESRVALMDDGVLSDIYIERHNKLGLVGNIYLGTVVRVLPGMQAAFIDIGQQRTAFLHVNDMQKPKKYDDNTQQTVSSAVVMATTNNPSVPPMPSLPLPTVPTAPPLSTMLTMPTMTTEHAQAPSLTTNPYLHLLVDPHQPLSTNHFISKSTYNKAGNSLDGMTTEPSRQDVTTENTAVNTLLIDDNPLMNNNLLIDDATTDTLAHHHHTNQDEKTSSDNTIMTSSAKVTNLLNRMTTFTPPRTLTTVHGEPTLPNSTSKANKRPIKINPKELIQNRLHEGQRILVQVTKDELGTKGARLTTQISLPSRYLVYIPSSDHIGVSQRIDNETERQRLKGELSGLMQKVNLQGGIIARTAAEKIPAHKLEEDIGYLLQLWRMVKERQRQLSHNHRSVLIYQELSLPFRALRDLVHAQTNKVVVDDVRTFEELRQFAQEFVPMIVPKLALHQSEQALFDIHRVEEDLKDALKRRVELKSGGYLIIDQTEAMTTIDVNTGSYVGGRSLEDTVYKTNLEATHAIARQLRLRNLGGIIILDFIDMQEQEHKDDVLSSLQLQLQLDYAKTNITQVSELGLVEMTRKRTRESLEQLLCEPCSTCGGRGFVKTVETVCFEIFREIMRFARTYNNPKQFTVVAHASVIDLLLTSEADTVADLEYLLGRVITFEVEQLYTQEQYDIILD</sequence>
<reference evidence="11 12" key="1">
    <citation type="submission" date="2017-02" db="EMBL/GenBank/DDBJ databases">
        <title>Draft genome sequence of Moraxella lincolnii CCUG 9405T type strain.</title>
        <authorList>
            <person name="Salva-Serra F."/>
            <person name="Engstrom-Jakobsson H."/>
            <person name="Thorell K."/>
            <person name="Jaen-Luchoro D."/>
            <person name="Gonzales-Siles L."/>
            <person name="Karlsson R."/>
            <person name="Yazdan S."/>
            <person name="Boulund F."/>
            <person name="Johnning A."/>
            <person name="Engstrand L."/>
            <person name="Kristiansson E."/>
            <person name="Moore E."/>
        </authorList>
    </citation>
    <scope>NUCLEOTIDE SEQUENCE [LARGE SCALE GENOMIC DNA]</scope>
    <source>
        <strain evidence="11 12">CCUG 9405</strain>
    </source>
</reference>
<dbReference type="NCBIfam" id="TIGR00757">
    <property type="entry name" value="RNaseEG"/>
    <property type="match status" value="1"/>
</dbReference>
<dbReference type="InterPro" id="IPR004659">
    <property type="entry name" value="RNase_E/G"/>
</dbReference>
<dbReference type="GO" id="GO:0003723">
    <property type="term" value="F:RNA binding"/>
    <property type="evidence" value="ECO:0007669"/>
    <property type="project" value="UniProtKB-KW"/>
</dbReference>
<keyword evidence="7" id="KW-0694">RNA-binding</keyword>
<evidence type="ECO:0000313" key="11">
    <source>
        <dbReference type="EMBL" id="OOS18369.1"/>
    </source>
</evidence>
<proteinExistence type="predicted"/>
<dbReference type="EMBL" id="MUYT01000018">
    <property type="protein sequence ID" value="OOS18369.1"/>
    <property type="molecule type" value="Genomic_DNA"/>
</dbReference>
<dbReference type="SUPFAM" id="SSF50249">
    <property type="entry name" value="Nucleic acid-binding proteins"/>
    <property type="match status" value="1"/>
</dbReference>
<protein>
    <submittedName>
        <fullName evidence="11">Ribonuclease G</fullName>
    </submittedName>
</protein>
<name>A0A1T0C7X1_9GAMM</name>
<keyword evidence="4" id="KW-0479">Metal-binding</keyword>
<dbReference type="AlphaFoldDB" id="A0A1T0C7X1"/>
<dbReference type="Gene3D" id="3.40.1260.20">
    <property type="entry name" value="Ribonuclease E, catalytic domain"/>
    <property type="match status" value="1"/>
</dbReference>
<evidence type="ECO:0000259" key="10">
    <source>
        <dbReference type="Pfam" id="PF20833"/>
    </source>
</evidence>
<dbReference type="GO" id="GO:0046872">
    <property type="term" value="F:metal ion binding"/>
    <property type="evidence" value="ECO:0007669"/>
    <property type="project" value="UniProtKB-KW"/>
</dbReference>
<evidence type="ECO:0000256" key="3">
    <source>
        <dbReference type="ARBA" id="ARBA00022722"/>
    </source>
</evidence>
<keyword evidence="6" id="KW-0460">Magnesium</keyword>
<gene>
    <name evidence="11" type="ORF">B0682_09045</name>
</gene>
<dbReference type="Proteomes" id="UP000191094">
    <property type="component" value="Unassembled WGS sequence"/>
</dbReference>
<feature type="domain" description="RNase E/G thioredoxin-like" evidence="10">
    <location>
        <begin position="602"/>
        <end position="685"/>
    </location>
</feature>
<evidence type="ECO:0000256" key="2">
    <source>
        <dbReference type="ARBA" id="ARBA00022490"/>
    </source>
</evidence>
<dbReference type="Pfam" id="PF20833">
    <property type="entry name" value="RNase_E_G_Thio"/>
    <property type="match status" value="1"/>
</dbReference>
<evidence type="ECO:0000256" key="4">
    <source>
        <dbReference type="ARBA" id="ARBA00022723"/>
    </source>
</evidence>
<comment type="caution">
    <text evidence="11">The sequence shown here is derived from an EMBL/GenBank/DDBJ whole genome shotgun (WGS) entry which is preliminary data.</text>
</comment>
<dbReference type="InterPro" id="IPR019307">
    <property type="entry name" value="RNA-bd_AU-1/RNase_E/G"/>
</dbReference>
<evidence type="ECO:0000256" key="8">
    <source>
        <dbReference type="SAM" id="MobiDB-lite"/>
    </source>
</evidence>
<feature type="domain" description="RNA-binding protein AU-1/Ribonuclease E/G" evidence="9">
    <location>
        <begin position="316"/>
        <end position="591"/>
    </location>
</feature>
<dbReference type="InterPro" id="IPR012340">
    <property type="entry name" value="NA-bd_OB-fold"/>
</dbReference>
<keyword evidence="5" id="KW-0378">Hydrolase</keyword>
<evidence type="ECO:0000256" key="6">
    <source>
        <dbReference type="ARBA" id="ARBA00022842"/>
    </source>
</evidence>
<dbReference type="GO" id="GO:0005737">
    <property type="term" value="C:cytoplasm"/>
    <property type="evidence" value="ECO:0007669"/>
    <property type="project" value="TreeGrafter"/>
</dbReference>
<dbReference type="Gene3D" id="2.40.50.140">
    <property type="entry name" value="Nucleic acid-binding proteins"/>
    <property type="match status" value="2"/>
</dbReference>